<protein>
    <submittedName>
        <fullName evidence="2">Uncharacterized protein</fullName>
    </submittedName>
</protein>
<accession>A0A150RJR4</accession>
<proteinExistence type="predicted"/>
<evidence type="ECO:0000256" key="1">
    <source>
        <dbReference type="SAM" id="Coils"/>
    </source>
</evidence>
<dbReference type="AlphaFoldDB" id="A0A150RJR4"/>
<evidence type="ECO:0000313" key="2">
    <source>
        <dbReference type="EMBL" id="KYF80410.1"/>
    </source>
</evidence>
<dbReference type="PANTHER" id="PTHR34714:SF2">
    <property type="entry name" value="EGF-LIKE DOMAIN-CONTAINING PROTEIN"/>
    <property type="match status" value="1"/>
</dbReference>
<sequence length="787" mass="87937">MDHALITDPVSLLPDVDALYDKTHVVRKARIANLKEELQRLGASRDWDELTLYADEVVLDLTGVKTFGFDLTDRSRFSLLARKMTILGDGHFVLLTATPGKDTVAEIAVQEFVGRPIGFATAGGKKNISIPEKRPAEGPVRIEARVELDSSVVSESLDRKRLGWKTGSEFYWSMVSAFQYGFARIDTDRDEARRTFLWVYQNTRVPSWWADANLEMLSMATQSAAMVSRLSQTPPPWPVPIRDLRALKQSIDTRMGEAQKLEAQYEIYVNRKLDAEARRQALARAIVEAKAQEAEADRQITAAEAELAKAERAYEQDFARVRNQNKTLLDRAADFEKGMKKAELILIAKAVGALGTSIAALGGGGDPRALTKIAEVAAEAPGRLDRLIAAIKKIAEPIEKIARVAVVLKDAYKAVAQVKSAFDPGRELKTFQDKDDQGALAITDTEWKVLREQFDATLRPFTSGEEKVDGASEYLEAGRVLVIYGEALCATHVRVTKLRERVVNLTMKRKMFEVQQQRLASYEKGDKLVGAVFQEAELLLRQRYLDMKRGLLFEFEDFSDAYRYWALREPTSRRLRLTSRVAEMAEIKVDLQSMIDDGLTALFGVKQQRVICHITYRLSHVERELLARGEPVVISVRPTEPGLKGWARVRIEDVQRVALDDLSTAPGNAGKNFRCLLRNSGAFVDSWGGKRFEFVAPDSQEHTQSRIVEPLTEADKHDANTILTSEGGGTGGDLGQFTNLPYYLPGLFTDWVLLLPRGLADNDSLDLSTLESIKVRFAGWAMNNNAV</sequence>
<dbReference type="EMBL" id="JEMB01002539">
    <property type="protein sequence ID" value="KYF80410.1"/>
    <property type="molecule type" value="Genomic_DNA"/>
</dbReference>
<keyword evidence="1" id="KW-0175">Coiled coil</keyword>
<dbReference type="PANTHER" id="PTHR34714">
    <property type="entry name" value="EGF-LIKE DOMAIN-CONTAINING PROTEIN"/>
    <property type="match status" value="1"/>
</dbReference>
<gene>
    <name evidence="2" type="ORF">BE17_05450</name>
</gene>
<name>A0A150RJR4_SORCE</name>
<comment type="caution">
    <text evidence="2">The sequence shown here is derived from an EMBL/GenBank/DDBJ whole genome shotgun (WGS) entry which is preliminary data.</text>
</comment>
<evidence type="ECO:0000313" key="3">
    <source>
        <dbReference type="Proteomes" id="UP000075635"/>
    </source>
</evidence>
<dbReference type="Proteomes" id="UP000075635">
    <property type="component" value="Unassembled WGS sequence"/>
</dbReference>
<feature type="coiled-coil region" evidence="1">
    <location>
        <begin position="244"/>
        <end position="320"/>
    </location>
</feature>
<reference evidence="2 3" key="1">
    <citation type="submission" date="2014-02" db="EMBL/GenBank/DDBJ databases">
        <title>The small core and large imbalanced accessory genome model reveals a collaborative survival strategy of Sorangium cellulosum strains in nature.</title>
        <authorList>
            <person name="Han K."/>
            <person name="Peng R."/>
            <person name="Blom J."/>
            <person name="Li Y.-Z."/>
        </authorList>
    </citation>
    <scope>NUCLEOTIDE SEQUENCE [LARGE SCALE GENOMIC DNA]</scope>
    <source>
        <strain evidence="2 3">So0011-07</strain>
    </source>
</reference>
<organism evidence="2 3">
    <name type="scientific">Sorangium cellulosum</name>
    <name type="common">Polyangium cellulosum</name>
    <dbReference type="NCBI Taxonomy" id="56"/>
    <lineage>
        <taxon>Bacteria</taxon>
        <taxon>Pseudomonadati</taxon>
        <taxon>Myxococcota</taxon>
        <taxon>Polyangia</taxon>
        <taxon>Polyangiales</taxon>
        <taxon>Polyangiaceae</taxon>
        <taxon>Sorangium</taxon>
    </lineage>
</organism>